<proteinExistence type="predicted"/>
<organism evidence="2">
    <name type="scientific">Medioppia subpectinata</name>
    <dbReference type="NCBI Taxonomy" id="1979941"/>
    <lineage>
        <taxon>Eukaryota</taxon>
        <taxon>Metazoa</taxon>
        <taxon>Ecdysozoa</taxon>
        <taxon>Arthropoda</taxon>
        <taxon>Chelicerata</taxon>
        <taxon>Arachnida</taxon>
        <taxon>Acari</taxon>
        <taxon>Acariformes</taxon>
        <taxon>Sarcoptiformes</taxon>
        <taxon>Oribatida</taxon>
        <taxon>Brachypylina</taxon>
        <taxon>Oppioidea</taxon>
        <taxon>Oppiidae</taxon>
        <taxon>Medioppia</taxon>
    </lineage>
</organism>
<accession>A0A7R9L9T1</accession>
<feature type="region of interest" description="Disordered" evidence="1">
    <location>
        <begin position="1"/>
        <end position="22"/>
    </location>
</feature>
<protein>
    <submittedName>
        <fullName evidence="2">Uncharacterized protein</fullName>
    </submittedName>
</protein>
<evidence type="ECO:0000256" key="1">
    <source>
        <dbReference type="SAM" id="MobiDB-lite"/>
    </source>
</evidence>
<sequence length="56" mass="6057">MSSTQFNVGFSSAKNSSRVWEGKDTTPGALPFISRHLIGLSREEMVIALTVSITNS</sequence>
<dbReference type="EMBL" id="OC874549">
    <property type="protein sequence ID" value="CAD7637691.1"/>
    <property type="molecule type" value="Genomic_DNA"/>
</dbReference>
<reference evidence="2" key="1">
    <citation type="submission" date="2020-11" db="EMBL/GenBank/DDBJ databases">
        <authorList>
            <person name="Tran Van P."/>
        </authorList>
    </citation>
    <scope>NUCLEOTIDE SEQUENCE</scope>
</reference>
<keyword evidence="3" id="KW-1185">Reference proteome</keyword>
<dbReference type="AlphaFoldDB" id="A0A7R9L9T1"/>
<name>A0A7R9L9T1_9ACAR</name>
<dbReference type="EMBL" id="CAJPIZ010019974">
    <property type="protein sequence ID" value="CAG2117126.1"/>
    <property type="molecule type" value="Genomic_DNA"/>
</dbReference>
<evidence type="ECO:0000313" key="2">
    <source>
        <dbReference type="EMBL" id="CAD7637691.1"/>
    </source>
</evidence>
<dbReference type="Proteomes" id="UP000759131">
    <property type="component" value="Unassembled WGS sequence"/>
</dbReference>
<feature type="compositionally biased region" description="Polar residues" evidence="1">
    <location>
        <begin position="1"/>
        <end position="18"/>
    </location>
</feature>
<evidence type="ECO:0000313" key="3">
    <source>
        <dbReference type="Proteomes" id="UP000759131"/>
    </source>
</evidence>
<gene>
    <name evidence="2" type="ORF">OSB1V03_LOCUS17080</name>
</gene>